<protein>
    <recommendedName>
        <fullName evidence="3">Nuclear transport factor 2 family protein</fullName>
    </recommendedName>
</protein>
<keyword evidence="2" id="KW-1185">Reference proteome</keyword>
<dbReference type="Gene3D" id="3.10.450.50">
    <property type="match status" value="1"/>
</dbReference>
<evidence type="ECO:0008006" key="3">
    <source>
        <dbReference type="Google" id="ProtNLM"/>
    </source>
</evidence>
<dbReference type="SUPFAM" id="SSF54427">
    <property type="entry name" value="NTF2-like"/>
    <property type="match status" value="1"/>
</dbReference>
<reference evidence="1 2" key="1">
    <citation type="submission" date="2020-10" db="EMBL/GenBank/DDBJ databases">
        <title>Phylogeny of dyella-like bacteria.</title>
        <authorList>
            <person name="Fu J."/>
        </authorList>
    </citation>
    <scope>NUCLEOTIDE SEQUENCE [LARGE SCALE GENOMIC DNA]</scope>
    <source>
        <strain evidence="1 2">Gsoil3046</strain>
    </source>
</reference>
<dbReference type="InterPro" id="IPR032710">
    <property type="entry name" value="NTF2-like_dom_sf"/>
</dbReference>
<dbReference type="EMBL" id="JADIKM010000007">
    <property type="protein sequence ID" value="MFK2906064.1"/>
    <property type="molecule type" value="Genomic_DNA"/>
</dbReference>
<comment type="caution">
    <text evidence="1">The sequence shown here is derived from an EMBL/GenBank/DDBJ whole genome shotgun (WGS) entry which is preliminary data.</text>
</comment>
<evidence type="ECO:0000313" key="2">
    <source>
        <dbReference type="Proteomes" id="UP001620460"/>
    </source>
</evidence>
<name>A0ABW8JY25_9GAMM</name>
<gene>
    <name evidence="1" type="ORF">ISP17_19045</name>
</gene>
<accession>A0ABW8JY25</accession>
<dbReference type="Proteomes" id="UP001620460">
    <property type="component" value="Unassembled WGS sequence"/>
</dbReference>
<sequence length="138" mass="15030">MTVIAIVCMLATGCHRTPDEVAVKQAVAAAERAAEQTDAGAFADHLTDDFTGNAGEVDRAQLANLLRLARLRHESIHVLMGPVTVAQRGDRYVASFTVTLTSGGRLLPEDMGVYDVESAWRREGGEWVCYSATWKRPL</sequence>
<proteinExistence type="predicted"/>
<evidence type="ECO:0000313" key="1">
    <source>
        <dbReference type="EMBL" id="MFK2906064.1"/>
    </source>
</evidence>
<organism evidence="1 2">
    <name type="scientific">Dyella ginsengisoli</name>
    <dbReference type="NCBI Taxonomy" id="363848"/>
    <lineage>
        <taxon>Bacteria</taxon>
        <taxon>Pseudomonadati</taxon>
        <taxon>Pseudomonadota</taxon>
        <taxon>Gammaproteobacteria</taxon>
        <taxon>Lysobacterales</taxon>
        <taxon>Rhodanobacteraceae</taxon>
        <taxon>Dyella</taxon>
    </lineage>
</organism>